<evidence type="ECO:0000313" key="12">
    <source>
        <dbReference type="EMBL" id="RKF72715.1"/>
    </source>
</evidence>
<keyword evidence="5" id="KW-0336">GPI-anchor</keyword>
<keyword evidence="6 10" id="KW-0732">Signal</keyword>
<keyword evidence="9" id="KW-0472">Membrane</keyword>
<keyword evidence="5" id="KW-0325">Glycoprotein</keyword>
<evidence type="ECO:0000256" key="9">
    <source>
        <dbReference type="SAM" id="Phobius"/>
    </source>
</evidence>
<evidence type="ECO:0000313" key="13">
    <source>
        <dbReference type="Proteomes" id="UP000283383"/>
    </source>
</evidence>
<dbReference type="Pfam" id="PF05730">
    <property type="entry name" value="CFEM"/>
    <property type="match status" value="1"/>
</dbReference>
<dbReference type="AlphaFoldDB" id="A0A420IDU1"/>
<evidence type="ECO:0000256" key="10">
    <source>
        <dbReference type="SAM" id="SignalP"/>
    </source>
</evidence>
<keyword evidence="8" id="KW-0449">Lipoprotein</keyword>
<evidence type="ECO:0000256" key="3">
    <source>
        <dbReference type="ARBA" id="ARBA00010031"/>
    </source>
</evidence>
<gene>
    <name evidence="12" type="ORF">GcM3_096016</name>
</gene>
<feature type="signal peptide" evidence="10">
    <location>
        <begin position="1"/>
        <end position="21"/>
    </location>
</feature>
<feature type="domain" description="CFEM" evidence="11">
    <location>
        <begin position="258"/>
        <end position="317"/>
    </location>
</feature>
<feature type="transmembrane region" description="Helical" evidence="9">
    <location>
        <begin position="437"/>
        <end position="455"/>
    </location>
</feature>
<feature type="chain" id="PRO_5019025550" description="CFEM domain-containing protein" evidence="10">
    <location>
        <begin position="22"/>
        <end position="456"/>
    </location>
</feature>
<evidence type="ECO:0000256" key="2">
    <source>
        <dbReference type="ARBA" id="ARBA00004613"/>
    </source>
</evidence>
<evidence type="ECO:0000256" key="4">
    <source>
        <dbReference type="ARBA" id="ARBA00022525"/>
    </source>
</evidence>
<name>A0A420IDU1_9PEZI</name>
<comment type="caution">
    <text evidence="12">The sequence shown here is derived from an EMBL/GenBank/DDBJ whole genome shotgun (WGS) entry which is preliminary data.</text>
</comment>
<evidence type="ECO:0000256" key="6">
    <source>
        <dbReference type="ARBA" id="ARBA00022729"/>
    </source>
</evidence>
<reference evidence="12 13" key="1">
    <citation type="journal article" date="2018" name="BMC Genomics">
        <title>Comparative genome analyses reveal sequence features reflecting distinct modes of host-adaptation between dicot and monocot powdery mildew.</title>
        <authorList>
            <person name="Wu Y."/>
            <person name="Ma X."/>
            <person name="Pan Z."/>
            <person name="Kale S.D."/>
            <person name="Song Y."/>
            <person name="King H."/>
            <person name="Zhang Q."/>
            <person name="Presley C."/>
            <person name="Deng X."/>
            <person name="Wei C.I."/>
            <person name="Xiao S."/>
        </authorList>
    </citation>
    <scope>NUCLEOTIDE SEQUENCE [LARGE SCALE GENOMIC DNA]</scope>
    <source>
        <strain evidence="12">UMSG3</strain>
    </source>
</reference>
<evidence type="ECO:0000256" key="5">
    <source>
        <dbReference type="ARBA" id="ARBA00022622"/>
    </source>
</evidence>
<dbReference type="GO" id="GO:0098552">
    <property type="term" value="C:side of membrane"/>
    <property type="evidence" value="ECO:0007669"/>
    <property type="project" value="UniProtKB-KW"/>
</dbReference>
<keyword evidence="7" id="KW-1015">Disulfide bond</keyword>
<dbReference type="EMBL" id="MCBQ01009700">
    <property type="protein sequence ID" value="RKF72715.1"/>
    <property type="molecule type" value="Genomic_DNA"/>
</dbReference>
<accession>A0A420IDU1</accession>
<evidence type="ECO:0000256" key="1">
    <source>
        <dbReference type="ARBA" id="ARBA00004589"/>
    </source>
</evidence>
<evidence type="ECO:0000256" key="8">
    <source>
        <dbReference type="ARBA" id="ARBA00023288"/>
    </source>
</evidence>
<dbReference type="GO" id="GO:0005576">
    <property type="term" value="C:extracellular region"/>
    <property type="evidence" value="ECO:0007669"/>
    <property type="project" value="UniProtKB-SubCell"/>
</dbReference>
<proteinExistence type="inferred from homology"/>
<keyword evidence="4" id="KW-0964">Secreted</keyword>
<dbReference type="InterPro" id="IPR008427">
    <property type="entry name" value="Extracellular_membr_CFEM_dom"/>
</dbReference>
<comment type="subcellular location">
    <subcellularLocation>
        <location evidence="1">Membrane</location>
        <topology evidence="1">Lipid-anchor</topology>
        <topology evidence="1">GPI-anchor</topology>
    </subcellularLocation>
    <subcellularLocation>
        <location evidence="2">Secreted</location>
    </subcellularLocation>
</comment>
<keyword evidence="9" id="KW-0812">Transmembrane</keyword>
<evidence type="ECO:0000259" key="11">
    <source>
        <dbReference type="Pfam" id="PF05730"/>
    </source>
</evidence>
<organism evidence="12 13">
    <name type="scientific">Golovinomyces cichoracearum</name>
    <dbReference type="NCBI Taxonomy" id="62708"/>
    <lineage>
        <taxon>Eukaryota</taxon>
        <taxon>Fungi</taxon>
        <taxon>Dikarya</taxon>
        <taxon>Ascomycota</taxon>
        <taxon>Pezizomycotina</taxon>
        <taxon>Leotiomycetes</taxon>
        <taxon>Erysiphales</taxon>
        <taxon>Erysiphaceae</taxon>
        <taxon>Golovinomyces</taxon>
    </lineage>
</organism>
<dbReference type="Proteomes" id="UP000283383">
    <property type="component" value="Unassembled WGS sequence"/>
</dbReference>
<protein>
    <recommendedName>
        <fullName evidence="11">CFEM domain-containing protein</fullName>
    </recommendedName>
</protein>
<sequence length="456" mass="49276">MKNLLLSIMFLAIQSPWHTIATFGWYDSPAFFSPSNFNNKCTTQQEKGFDWSDLETGPFSDYRELSFSGFSFSSEFTFGRTGINSVSVEHSFQEKCITSLASSNSSTSPGFGLGLSKEISAFSINKLFVSVEFDCDLEFQYTMVDGSACKQRAACSRHGSVIENTQCGGATSVIVLYPRQTSVTVKDRVNCHFGLHSIAFDCNAAPSTKYISSTKYIPSTEHIPTTTKTELIAPTSVYTRIPAPIVTSPPIKSAPYPIVLPACMNTWISTFGCSSNADVSCFCPLNGFSTALYSCIAAHAKSESEIREAQAYFQGICVNYISINPVIVIGTLPLVPVYSTTTTTLFTQATTTVTMPTSTVAYTEVVVELENFSTSTTITVPEVVFTTVTTKNEYGFTTDIGLVPATASKIDTKIQPTGTFSQAPIPMNPIASDCSQTLVAFCVLGAAFLFAAAIVF</sequence>
<keyword evidence="9" id="KW-1133">Transmembrane helix</keyword>
<evidence type="ECO:0000256" key="7">
    <source>
        <dbReference type="ARBA" id="ARBA00023157"/>
    </source>
</evidence>
<comment type="similarity">
    <text evidence="3">Belongs to the RBT5 family.</text>
</comment>
<dbReference type="STRING" id="62708.A0A420IDU1"/>
<keyword evidence="13" id="KW-1185">Reference proteome</keyword>